<proteinExistence type="predicted"/>
<evidence type="ECO:0000313" key="2">
    <source>
        <dbReference type="EMBL" id="KAH8988406.1"/>
    </source>
</evidence>
<feature type="region of interest" description="Disordered" evidence="1">
    <location>
        <begin position="17"/>
        <end position="57"/>
    </location>
</feature>
<accession>A0AAD4LH69</accession>
<gene>
    <name evidence="2" type="ORF">EDB92DRAFT_1817595</name>
</gene>
<dbReference type="AlphaFoldDB" id="A0AAD4LH69"/>
<organism evidence="2 3">
    <name type="scientific">Lactarius akahatsu</name>
    <dbReference type="NCBI Taxonomy" id="416441"/>
    <lineage>
        <taxon>Eukaryota</taxon>
        <taxon>Fungi</taxon>
        <taxon>Dikarya</taxon>
        <taxon>Basidiomycota</taxon>
        <taxon>Agaricomycotina</taxon>
        <taxon>Agaricomycetes</taxon>
        <taxon>Russulales</taxon>
        <taxon>Russulaceae</taxon>
        <taxon>Lactarius</taxon>
    </lineage>
</organism>
<dbReference type="EMBL" id="JAKELL010000042">
    <property type="protein sequence ID" value="KAH8988406.1"/>
    <property type="molecule type" value="Genomic_DNA"/>
</dbReference>
<evidence type="ECO:0000313" key="3">
    <source>
        <dbReference type="Proteomes" id="UP001201163"/>
    </source>
</evidence>
<sequence>MPKDAPPCSFPPLQCRHYSSSGVPRPVTYSAQNQPTSKMKEAQVPPGELDPTQPGGKSVSVAARIRAKCDIIEVYAALAVQPGIEEAKRPPPLASRHSIATFFHSGSRRYAPYRDSLPAPIAPSPSYRMSSARNLGTFAEGEGSAKAALHKERGVLDPPSAVRENIMAAPDFPAQSVTDTFGAEPSPPHRRLSHPPTAASRFDKIASASRIKRDGRPEKPGVFWRALRLGTLVFYSSV</sequence>
<comment type="caution">
    <text evidence="2">The sequence shown here is derived from an EMBL/GenBank/DDBJ whole genome shotgun (WGS) entry which is preliminary data.</text>
</comment>
<name>A0AAD4LH69_9AGAM</name>
<dbReference type="Proteomes" id="UP001201163">
    <property type="component" value="Unassembled WGS sequence"/>
</dbReference>
<reference evidence="2" key="1">
    <citation type="submission" date="2022-01" db="EMBL/GenBank/DDBJ databases">
        <title>Comparative genomics reveals a dynamic genome evolution in the ectomycorrhizal milk-cap (Lactarius) mushrooms.</title>
        <authorList>
            <consortium name="DOE Joint Genome Institute"/>
            <person name="Lebreton A."/>
            <person name="Tang N."/>
            <person name="Kuo A."/>
            <person name="LaButti K."/>
            <person name="Drula E."/>
            <person name="Barry K."/>
            <person name="Clum A."/>
            <person name="Lipzen A."/>
            <person name="Mousain D."/>
            <person name="Ng V."/>
            <person name="Wang R."/>
            <person name="Wang X."/>
            <person name="Dai Y."/>
            <person name="Henrissat B."/>
            <person name="Grigoriev I.V."/>
            <person name="Guerin-Laguette A."/>
            <person name="Yu F."/>
            <person name="Martin F.M."/>
        </authorList>
    </citation>
    <scope>NUCLEOTIDE SEQUENCE</scope>
    <source>
        <strain evidence="2">QP</strain>
    </source>
</reference>
<protein>
    <submittedName>
        <fullName evidence="2">Uncharacterized protein</fullName>
    </submittedName>
</protein>
<evidence type="ECO:0000256" key="1">
    <source>
        <dbReference type="SAM" id="MobiDB-lite"/>
    </source>
</evidence>
<keyword evidence="3" id="KW-1185">Reference proteome</keyword>
<feature type="region of interest" description="Disordered" evidence="1">
    <location>
        <begin position="175"/>
        <end position="209"/>
    </location>
</feature>